<feature type="region of interest" description="Disordered" evidence="1">
    <location>
        <begin position="1"/>
        <end position="44"/>
    </location>
</feature>
<gene>
    <name evidence="2" type="ORF">HERI1096_LOCUS30931</name>
</gene>
<reference evidence="2" key="1">
    <citation type="submission" date="2021-01" db="EMBL/GenBank/DDBJ databases">
        <authorList>
            <person name="Corre E."/>
            <person name="Pelletier E."/>
            <person name="Niang G."/>
            <person name="Scheremetjew M."/>
            <person name="Finn R."/>
            <person name="Kale V."/>
            <person name="Holt S."/>
            <person name="Cochrane G."/>
            <person name="Meng A."/>
            <person name="Brown T."/>
            <person name="Cohen L."/>
        </authorList>
    </citation>
    <scope>NUCLEOTIDE SEQUENCE</scope>
    <source>
        <strain evidence="2">CCMP281</strain>
    </source>
</reference>
<dbReference type="EMBL" id="HBHX01056082">
    <property type="protein sequence ID" value="CAE0135843.1"/>
    <property type="molecule type" value="Transcribed_RNA"/>
</dbReference>
<dbReference type="AlphaFoldDB" id="A0A7S3BL24"/>
<evidence type="ECO:0000256" key="1">
    <source>
        <dbReference type="SAM" id="MobiDB-lite"/>
    </source>
</evidence>
<protein>
    <submittedName>
        <fullName evidence="2">Uncharacterized protein</fullName>
    </submittedName>
</protein>
<evidence type="ECO:0000313" key="2">
    <source>
        <dbReference type="EMBL" id="CAE0135843.1"/>
    </source>
</evidence>
<organism evidence="2">
    <name type="scientific">Haptolina ericina</name>
    <dbReference type="NCBI Taxonomy" id="156174"/>
    <lineage>
        <taxon>Eukaryota</taxon>
        <taxon>Haptista</taxon>
        <taxon>Haptophyta</taxon>
        <taxon>Prymnesiophyceae</taxon>
        <taxon>Prymnesiales</taxon>
        <taxon>Prymnesiaceae</taxon>
        <taxon>Haptolina</taxon>
    </lineage>
</organism>
<feature type="compositionally biased region" description="Basic residues" evidence="1">
    <location>
        <begin position="24"/>
        <end position="33"/>
    </location>
</feature>
<proteinExistence type="predicted"/>
<name>A0A7S3BL24_9EUKA</name>
<sequence length="104" mass="10902">MGGSSNPGSYRASKQGRTRDRKNPRMGGFKKRALPITKTQPDARVGAATFSTKAPASVSAKQELRRHYHAAEAVKQTAAEAPKLTPAAAALLADLRAGVSKTTG</sequence>
<accession>A0A7S3BL24</accession>